<name>A0A857DJB8_9FIRM</name>
<feature type="transmembrane region" description="Helical" evidence="2">
    <location>
        <begin position="97"/>
        <end position="120"/>
    </location>
</feature>
<evidence type="ECO:0000256" key="1">
    <source>
        <dbReference type="SAM" id="MobiDB-lite"/>
    </source>
</evidence>
<dbReference type="PANTHER" id="PTHR34475:SF1">
    <property type="entry name" value="CYTOSKELETON PROTEIN RODZ"/>
    <property type="match status" value="1"/>
</dbReference>
<evidence type="ECO:0000259" key="3">
    <source>
        <dbReference type="SMART" id="SM00530"/>
    </source>
</evidence>
<dbReference type="SUPFAM" id="SSF47413">
    <property type="entry name" value="lambda repressor-like DNA-binding domains"/>
    <property type="match status" value="1"/>
</dbReference>
<organism evidence="4 5">
    <name type="scientific">Dehalobacter restrictus</name>
    <dbReference type="NCBI Taxonomy" id="55583"/>
    <lineage>
        <taxon>Bacteria</taxon>
        <taxon>Bacillati</taxon>
        <taxon>Bacillota</taxon>
        <taxon>Clostridia</taxon>
        <taxon>Eubacteriales</taxon>
        <taxon>Desulfitobacteriaceae</taxon>
        <taxon>Dehalobacter</taxon>
    </lineage>
</organism>
<dbReference type="CDD" id="cd00093">
    <property type="entry name" value="HTH_XRE"/>
    <property type="match status" value="1"/>
</dbReference>
<proteinExistence type="predicted"/>
<dbReference type="EMBL" id="CP046996">
    <property type="protein sequence ID" value="QHA00266.1"/>
    <property type="molecule type" value="Genomic_DNA"/>
</dbReference>
<keyword evidence="2" id="KW-0472">Membrane</keyword>
<reference evidence="4 5" key="1">
    <citation type="submission" date="2019-12" db="EMBL/GenBank/DDBJ databases">
        <title>Sequence classification of anaerobic respiratory reductive dehalogenases: First we see many, then we see few.</title>
        <authorList>
            <person name="Molenda O."/>
            <person name="Puentes Jacome L.A."/>
            <person name="Cao X."/>
            <person name="Nesbo C.L."/>
            <person name="Tang S."/>
            <person name="Morson N."/>
            <person name="Patron J."/>
            <person name="Lomheim L."/>
            <person name="Wishart D.S."/>
            <person name="Edwards E.A."/>
        </authorList>
    </citation>
    <scope>NUCLEOTIDE SEQUENCE [LARGE SCALE GENOMIC DNA]</scope>
    <source>
        <strain evidence="4 5">12DCA</strain>
    </source>
</reference>
<dbReference type="GO" id="GO:0003677">
    <property type="term" value="F:DNA binding"/>
    <property type="evidence" value="ECO:0007669"/>
    <property type="project" value="InterPro"/>
</dbReference>
<evidence type="ECO:0000313" key="5">
    <source>
        <dbReference type="Proteomes" id="UP000430508"/>
    </source>
</evidence>
<evidence type="ECO:0000313" key="4">
    <source>
        <dbReference type="EMBL" id="QHA00266.1"/>
    </source>
</evidence>
<dbReference type="InterPro" id="IPR010982">
    <property type="entry name" value="Lambda_DNA-bd_dom_sf"/>
</dbReference>
<dbReference type="SMART" id="SM00530">
    <property type="entry name" value="HTH_XRE"/>
    <property type="match status" value="1"/>
</dbReference>
<dbReference type="PANTHER" id="PTHR34475">
    <property type="match status" value="1"/>
</dbReference>
<dbReference type="Proteomes" id="UP000430508">
    <property type="component" value="Chromosome"/>
</dbReference>
<feature type="compositionally biased region" description="Polar residues" evidence="1">
    <location>
        <begin position="144"/>
        <end position="173"/>
    </location>
</feature>
<dbReference type="InterPro" id="IPR001387">
    <property type="entry name" value="Cro/C1-type_HTH"/>
</dbReference>
<gene>
    <name evidence="4" type="ORF">GQ588_06265</name>
</gene>
<dbReference type="Pfam" id="PF13464">
    <property type="entry name" value="RodZ_C"/>
    <property type="match status" value="1"/>
</dbReference>
<protein>
    <submittedName>
        <fullName evidence="4">DUF4115 domain-containing protein</fullName>
    </submittedName>
</protein>
<accession>A0A857DJB8</accession>
<evidence type="ECO:0000256" key="2">
    <source>
        <dbReference type="SAM" id="Phobius"/>
    </source>
</evidence>
<dbReference type="RefSeq" id="WP_019226765.1">
    <property type="nucleotide sequence ID" value="NZ_CP046996.1"/>
</dbReference>
<keyword evidence="2" id="KW-1133">Transmembrane helix</keyword>
<feature type="region of interest" description="Disordered" evidence="1">
    <location>
        <begin position="134"/>
        <end position="173"/>
    </location>
</feature>
<dbReference type="Gene3D" id="1.10.260.40">
    <property type="entry name" value="lambda repressor-like DNA-binding domains"/>
    <property type="match status" value="1"/>
</dbReference>
<feature type="domain" description="HTH cro/C1-type" evidence="3">
    <location>
        <begin position="7"/>
        <end position="68"/>
    </location>
</feature>
<dbReference type="Pfam" id="PF13413">
    <property type="entry name" value="HTH_25"/>
    <property type="match status" value="1"/>
</dbReference>
<keyword evidence="2" id="KW-0812">Transmembrane</keyword>
<dbReference type="InterPro" id="IPR050400">
    <property type="entry name" value="Bact_Cytoskel_RodZ"/>
</dbReference>
<dbReference type="InterPro" id="IPR025194">
    <property type="entry name" value="RodZ-like_C"/>
</dbReference>
<sequence length="265" mass="28408">MAGEGAVLKKAREEKGLSYQEVEDSIKIRVRYLEALENENYGVLPGTTYTRGFLRTYAKHLGINPQEIIDSYNASLVKEVEPDIEPRLSPIPSNQVWFRPVVLAGMAILAVIIVGGIIFVSNLGNKSGTFHYTPTPLPAAPKASDQNTADSGTGQNTNTAGQEQNAGQPSQQPEQYEGIVAELTFTADCWVVVNVDGKQALSGTIPSGTIQTLQADKQIEFVSIGNAGGLSLKVNGHNVPPLGKTGDVLRSYIIDENKVKELAGS</sequence>
<dbReference type="AlphaFoldDB" id="A0A857DJB8"/>